<dbReference type="InterPro" id="IPR036439">
    <property type="entry name" value="Dockerin_dom_sf"/>
</dbReference>
<dbReference type="InterPro" id="IPR002102">
    <property type="entry name" value="Cohesin_dom"/>
</dbReference>
<dbReference type="AlphaFoldDB" id="A0A168P6K9"/>
<keyword evidence="2" id="KW-0732">Signal</keyword>
<accession>A0A168P6K9</accession>
<dbReference type="SUPFAM" id="SSF51126">
    <property type="entry name" value="Pectin lyase-like"/>
    <property type="match status" value="2"/>
</dbReference>
<dbReference type="InterPro" id="IPR008965">
    <property type="entry name" value="CBM2/CBM3_carb-bd_dom_sf"/>
</dbReference>
<keyword evidence="5" id="KW-1185">Reference proteome</keyword>
<dbReference type="EMBL" id="LVJI01000015">
    <property type="protein sequence ID" value="OAB46439.1"/>
    <property type="molecule type" value="Genomic_DNA"/>
</dbReference>
<dbReference type="InterPro" id="IPR018247">
    <property type="entry name" value="EF_Hand_1_Ca_BS"/>
</dbReference>
<dbReference type="RefSeq" id="WP_068649265.1">
    <property type="nucleotide sequence ID" value="NZ_CP043611.1"/>
</dbReference>
<dbReference type="Gene3D" id="2.160.20.10">
    <property type="entry name" value="Single-stranded right-handed beta-helix, Pectin lyase-like"/>
    <property type="match status" value="1"/>
</dbReference>
<dbReference type="PROSITE" id="PS00018">
    <property type="entry name" value="EF_HAND_1"/>
    <property type="match status" value="2"/>
</dbReference>
<dbReference type="InterPro" id="IPR016134">
    <property type="entry name" value="Dockerin_dom"/>
</dbReference>
<dbReference type="InterPro" id="IPR012334">
    <property type="entry name" value="Pectin_lyas_fold"/>
</dbReference>
<dbReference type="SUPFAM" id="SSF49384">
    <property type="entry name" value="Carbohydrate-binding domain"/>
    <property type="match status" value="1"/>
</dbReference>
<feature type="domain" description="Dockerin" evidence="3">
    <location>
        <begin position="1056"/>
        <end position="1118"/>
    </location>
</feature>
<dbReference type="SMART" id="SM00635">
    <property type="entry name" value="BID_2"/>
    <property type="match status" value="1"/>
</dbReference>
<dbReference type="Gene3D" id="2.60.40.1080">
    <property type="match status" value="1"/>
</dbReference>
<protein>
    <recommendedName>
        <fullName evidence="1">Probable pectate lyase C</fullName>
    </recommendedName>
</protein>
<dbReference type="Gene3D" id="2.60.40.680">
    <property type="match status" value="1"/>
</dbReference>
<dbReference type="GO" id="GO:0004553">
    <property type="term" value="F:hydrolase activity, hydrolyzing O-glycosyl compounds"/>
    <property type="evidence" value="ECO:0007669"/>
    <property type="project" value="InterPro"/>
</dbReference>
<dbReference type="Proteomes" id="UP000077355">
    <property type="component" value="Unassembled WGS sequence"/>
</dbReference>
<evidence type="ECO:0000256" key="1">
    <source>
        <dbReference type="ARBA" id="ARBA00016512"/>
    </source>
</evidence>
<dbReference type="GO" id="GO:0000272">
    <property type="term" value="P:polysaccharide catabolic process"/>
    <property type="evidence" value="ECO:0007669"/>
    <property type="project" value="InterPro"/>
</dbReference>
<feature type="signal peptide" evidence="2">
    <location>
        <begin position="1"/>
        <end position="27"/>
    </location>
</feature>
<dbReference type="InterPro" id="IPR002105">
    <property type="entry name" value="Dockerin_1_rpt"/>
</dbReference>
<dbReference type="Pfam" id="PF00404">
    <property type="entry name" value="Dockerin_1"/>
    <property type="match status" value="1"/>
</dbReference>
<name>A0A168P6K9_9BACL</name>
<dbReference type="Gene3D" id="1.10.1330.10">
    <property type="entry name" value="Dockerin domain"/>
    <property type="match status" value="1"/>
</dbReference>
<dbReference type="GO" id="GO:0030246">
    <property type="term" value="F:carbohydrate binding"/>
    <property type="evidence" value="ECO:0007669"/>
    <property type="project" value="InterPro"/>
</dbReference>
<dbReference type="SUPFAM" id="SSF63446">
    <property type="entry name" value="Type I dockerin domain"/>
    <property type="match status" value="1"/>
</dbReference>
<dbReference type="InterPro" id="IPR006626">
    <property type="entry name" value="PbH1"/>
</dbReference>
<reference evidence="4 5" key="1">
    <citation type="submission" date="2016-03" db="EMBL/GenBank/DDBJ databases">
        <title>Draft genome sequence of Paenibacillus antarcticus CECT 5836.</title>
        <authorList>
            <person name="Shin S.-K."/>
            <person name="Yi H."/>
        </authorList>
    </citation>
    <scope>NUCLEOTIDE SEQUENCE [LARGE SCALE GENOMIC DNA]</scope>
    <source>
        <strain evidence="4 5">CECT 5836</strain>
    </source>
</reference>
<dbReference type="InterPro" id="IPR011050">
    <property type="entry name" value="Pectin_lyase_fold/virulence"/>
</dbReference>
<sequence>MVVYSILRKISLMLIGLLITLSSMTFAPTAALALDSDRTTFIASGNTYYVDCTSTNSGTGTIVSPYNSLSAVNSVVLEQGDSIFFKRGSICLGQFAPSGSGTKTSPIIISAYGSGIGSPIINANGQTNAVLLKNMQYVELSNLELVAPGNNTTARRGVYVFAEDSGDMYGVVLKNLTIHDVRGYMPSTTGGGSNSSTGKFKNASGGIVVEAQGTTTPTAFHDMQILDNRIYSVDRQGIYFWSNWCKRPDLSRWQTDCTANWYPHTNTIIRGNQLSDIGGDGIVPKMTDGGLVENNNLEGFNVRSRSYNAGMWTANSDNITFQYNRTSGGISTLDGMAYDIDHATNHIIFQYNLSYNNEGGFFLFCPDGSNTKDFIIRYNISINDRAQLFLQGCGGEISNGKIYNNTMYIGNGLSPTVYAQNGSPIRNVEFFNNIVYKTGTGTVGWELTDTDFKLDNNVFYGLTSIPNWATDTITEADPLLVYPNNNDPRGYRLQEGSKAIGAGVLINSNGGKDYFGNLVSSTKVPNIGAYEGNGVLATPEEGCLPSLTIANNTANGIARIMANVSNPCISNYKDLTLSAVGPAGVKISPATKLISTIAPSETVSTEIVVHNALNKPVDNYPIDVYVSNKQGDKLVNSLVNLEVISSSWTSVDHEDFENMTIGQSPNGWVTSGNSQPVITSEGDIQALKLMQSSTINKSVWSFPGKAGTVKLVTRVKAGQSNMPLGLHYLDAQDGEILKLSLNLSGKVSYTNAGAFIDTTTAYKINEWQTLEAVVDRDTSTYIVLLDGVRVGKGTLGSSTNAISKLRLQVPSGSATGSFLVDQVSISEPNVVVPVITLALDQSSYNLEVGDRHQLVLTEMNNGTETDVTSLSHFELIGNDIASVTEAGLLQGIQEGVATIRVVYQGITTEASVVVSSKNEEGLQTIFSGPSVIKLGEYINIRFGVKKAATPLTAQDIIIRYDSNLLQYVDVKVLAAGLSIVDTKSDTLGILRLIVVSKGSENAVSGDQTELLELQLLAKEVAGDESTTIEVTGAVFGDAEGNEYTAQAATHVINLETAGTLGDLNGDGKISIGDLAIIAFHYGKTSSSSDWQLIRVADLNRDGVIGLEDLATLAQQLLE</sequence>
<gene>
    <name evidence="4" type="ORF">PBAT_10465</name>
</gene>
<evidence type="ECO:0000256" key="2">
    <source>
        <dbReference type="SAM" id="SignalP"/>
    </source>
</evidence>
<dbReference type="PROSITE" id="PS51766">
    <property type="entry name" value="DOCKERIN"/>
    <property type="match status" value="1"/>
</dbReference>
<comment type="caution">
    <text evidence="4">The sequence shown here is derived from an EMBL/GenBank/DDBJ whole genome shotgun (WGS) entry which is preliminary data.</text>
</comment>
<dbReference type="CDD" id="cd14254">
    <property type="entry name" value="Dockerin_II"/>
    <property type="match status" value="1"/>
</dbReference>
<dbReference type="OrthoDB" id="3333873at2"/>
<proteinExistence type="predicted"/>
<evidence type="ECO:0000313" key="4">
    <source>
        <dbReference type="EMBL" id="OAB46439.1"/>
    </source>
</evidence>
<feature type="chain" id="PRO_5038992136" description="Probable pectate lyase C" evidence="2">
    <location>
        <begin position="28"/>
        <end position="1118"/>
    </location>
</feature>
<evidence type="ECO:0000313" key="5">
    <source>
        <dbReference type="Proteomes" id="UP000077355"/>
    </source>
</evidence>
<dbReference type="CDD" id="cd08547">
    <property type="entry name" value="Type_II_cohesin"/>
    <property type="match status" value="1"/>
</dbReference>
<organism evidence="4 5">
    <name type="scientific">Paenibacillus antarcticus</name>
    <dbReference type="NCBI Taxonomy" id="253703"/>
    <lineage>
        <taxon>Bacteria</taxon>
        <taxon>Bacillati</taxon>
        <taxon>Bacillota</taxon>
        <taxon>Bacilli</taxon>
        <taxon>Bacillales</taxon>
        <taxon>Paenibacillaceae</taxon>
        <taxon>Paenibacillus</taxon>
    </lineage>
</organism>
<dbReference type="SMART" id="SM00710">
    <property type="entry name" value="PbH1"/>
    <property type="match status" value="6"/>
</dbReference>
<evidence type="ECO:0000259" key="3">
    <source>
        <dbReference type="PROSITE" id="PS51766"/>
    </source>
</evidence>
<dbReference type="Pfam" id="PF00963">
    <property type="entry name" value="Cohesin"/>
    <property type="match status" value="1"/>
</dbReference>
<dbReference type="InterPro" id="IPR003343">
    <property type="entry name" value="Big_2"/>
</dbReference>